<accession>A0ABP3XZV1</accession>
<dbReference type="SUPFAM" id="SSF47240">
    <property type="entry name" value="Ferritin-like"/>
    <property type="match status" value="1"/>
</dbReference>
<dbReference type="InterPro" id="IPR012347">
    <property type="entry name" value="Ferritin-like"/>
</dbReference>
<proteinExistence type="inferred from homology"/>
<dbReference type="InterPro" id="IPR041719">
    <property type="entry name" value="Ferritin_prok"/>
</dbReference>
<keyword evidence="3 6" id="KW-0479">Metal-binding</keyword>
<evidence type="ECO:0000313" key="8">
    <source>
        <dbReference type="EMBL" id="GAA0873929.1"/>
    </source>
</evidence>
<reference evidence="9" key="1">
    <citation type="journal article" date="2019" name="Int. J. Syst. Evol. Microbiol.">
        <title>The Global Catalogue of Microorganisms (GCM) 10K type strain sequencing project: providing services to taxonomists for standard genome sequencing and annotation.</title>
        <authorList>
            <consortium name="The Broad Institute Genomics Platform"/>
            <consortium name="The Broad Institute Genome Sequencing Center for Infectious Disease"/>
            <person name="Wu L."/>
            <person name="Ma J."/>
        </authorList>
    </citation>
    <scope>NUCLEOTIDE SEQUENCE [LARGE SCALE GENOMIC DNA]</scope>
    <source>
        <strain evidence="9">JCM 16083</strain>
    </source>
</reference>
<comment type="subcellular location">
    <subcellularLocation>
        <location evidence="6">Cytoplasm</location>
    </subcellularLocation>
</comment>
<evidence type="ECO:0000313" key="9">
    <source>
        <dbReference type="Proteomes" id="UP001501126"/>
    </source>
</evidence>
<dbReference type="InterPro" id="IPR008331">
    <property type="entry name" value="Ferritin_DPS_dom"/>
</dbReference>
<evidence type="ECO:0000256" key="4">
    <source>
        <dbReference type="ARBA" id="ARBA00023002"/>
    </source>
</evidence>
<dbReference type="PANTHER" id="PTHR11431">
    <property type="entry name" value="FERRITIN"/>
    <property type="match status" value="1"/>
</dbReference>
<comment type="function">
    <text evidence="6">Iron-storage protein.</text>
</comment>
<dbReference type="EC" id="1.16.3.2" evidence="6"/>
<dbReference type="PROSITE" id="PS50905">
    <property type="entry name" value="FERRITIN_LIKE"/>
    <property type="match status" value="1"/>
</dbReference>
<evidence type="ECO:0000256" key="1">
    <source>
        <dbReference type="ARBA" id="ARBA00006950"/>
    </source>
</evidence>
<dbReference type="EMBL" id="BAAAFH010000003">
    <property type="protein sequence ID" value="GAA0873929.1"/>
    <property type="molecule type" value="Genomic_DNA"/>
</dbReference>
<dbReference type="CDD" id="cd01055">
    <property type="entry name" value="Nonheme_Ferritin"/>
    <property type="match status" value="1"/>
</dbReference>
<evidence type="ECO:0000256" key="6">
    <source>
        <dbReference type="RuleBase" id="RU361145"/>
    </source>
</evidence>
<organism evidence="8 9">
    <name type="scientific">Wandonia haliotis</name>
    <dbReference type="NCBI Taxonomy" id="574963"/>
    <lineage>
        <taxon>Bacteria</taxon>
        <taxon>Pseudomonadati</taxon>
        <taxon>Bacteroidota</taxon>
        <taxon>Flavobacteriia</taxon>
        <taxon>Flavobacteriales</taxon>
        <taxon>Crocinitomicaceae</taxon>
        <taxon>Wandonia</taxon>
    </lineage>
</organism>
<comment type="similarity">
    <text evidence="1 6">Belongs to the ferritin family. Prokaryotic subfamily.</text>
</comment>
<sequence>MNKHIEEVLNSQLKKEASSSQFYLAMASWAETNGLNGTAKFLYRHSDEERMHMLKLVKFINERGGKAIIPALEQPPVSFDSVLNVFELLLEHELGVTDSINNVVDICLKEKDYTTYNFMQWYVSEQLEEEALARTILDKLRMIGNDKGGLYLFDRDLENSAIQVENAAAGAAQ</sequence>
<gene>
    <name evidence="8" type="primary">ctf</name>
    <name evidence="8" type="ORF">GCM10009118_03370</name>
</gene>
<evidence type="ECO:0000256" key="5">
    <source>
        <dbReference type="ARBA" id="ARBA00023004"/>
    </source>
</evidence>
<dbReference type="Pfam" id="PF00210">
    <property type="entry name" value="Ferritin"/>
    <property type="match status" value="1"/>
</dbReference>
<dbReference type="InterPro" id="IPR009078">
    <property type="entry name" value="Ferritin-like_SF"/>
</dbReference>
<feature type="domain" description="Ferritin-like diiron" evidence="7">
    <location>
        <begin position="1"/>
        <end position="144"/>
    </location>
</feature>
<protein>
    <recommendedName>
        <fullName evidence="6">Ferritin</fullName>
        <ecNumber evidence="6">1.16.3.2</ecNumber>
    </recommendedName>
</protein>
<keyword evidence="2 6" id="KW-0409">Iron storage</keyword>
<comment type="caution">
    <text evidence="8">The sequence shown here is derived from an EMBL/GenBank/DDBJ whole genome shotgun (WGS) entry which is preliminary data.</text>
</comment>
<dbReference type="PANTHER" id="PTHR11431:SF127">
    <property type="entry name" value="BACTERIAL NON-HEME FERRITIN"/>
    <property type="match status" value="1"/>
</dbReference>
<comment type="catalytic activity">
    <reaction evidence="6">
        <text>4 Fe(2+) + O2 + 6 H2O = 4 iron(III) oxide-hydroxide + 12 H(+)</text>
        <dbReference type="Rhea" id="RHEA:11972"/>
        <dbReference type="ChEBI" id="CHEBI:15377"/>
        <dbReference type="ChEBI" id="CHEBI:15378"/>
        <dbReference type="ChEBI" id="CHEBI:15379"/>
        <dbReference type="ChEBI" id="CHEBI:29033"/>
        <dbReference type="ChEBI" id="CHEBI:78619"/>
        <dbReference type="EC" id="1.16.3.2"/>
    </reaction>
</comment>
<dbReference type="Gene3D" id="1.20.1260.10">
    <property type="match status" value="1"/>
</dbReference>
<keyword evidence="4" id="KW-0560">Oxidoreductase</keyword>
<dbReference type="Proteomes" id="UP001501126">
    <property type="component" value="Unassembled WGS sequence"/>
</dbReference>
<dbReference type="InterPro" id="IPR001519">
    <property type="entry name" value="Ferritin"/>
</dbReference>
<evidence type="ECO:0000256" key="3">
    <source>
        <dbReference type="ARBA" id="ARBA00022723"/>
    </source>
</evidence>
<keyword evidence="5 6" id="KW-0408">Iron</keyword>
<keyword evidence="9" id="KW-1185">Reference proteome</keyword>
<dbReference type="InterPro" id="IPR009040">
    <property type="entry name" value="Ferritin-like_diiron"/>
</dbReference>
<name>A0ABP3XZV1_9FLAO</name>
<keyword evidence="6" id="KW-0963">Cytoplasm</keyword>
<evidence type="ECO:0000256" key="2">
    <source>
        <dbReference type="ARBA" id="ARBA00022434"/>
    </source>
</evidence>
<evidence type="ECO:0000259" key="7">
    <source>
        <dbReference type="PROSITE" id="PS50905"/>
    </source>
</evidence>